<organism evidence="3 4">
    <name type="scientific">Maribellus comscasis</name>
    <dbReference type="NCBI Taxonomy" id="2681766"/>
    <lineage>
        <taxon>Bacteria</taxon>
        <taxon>Pseudomonadati</taxon>
        <taxon>Bacteroidota</taxon>
        <taxon>Bacteroidia</taxon>
        <taxon>Marinilabiliales</taxon>
        <taxon>Prolixibacteraceae</taxon>
        <taxon>Maribellus</taxon>
    </lineage>
</organism>
<dbReference type="PANTHER" id="PTHR35004:SF8">
    <property type="entry name" value="TRANSPOSASE RV3428C-RELATED"/>
    <property type="match status" value="1"/>
</dbReference>
<name>A0A6I6JYF5_9BACT</name>
<dbReference type="EMBL" id="CP046401">
    <property type="protein sequence ID" value="QGY47581.1"/>
    <property type="molecule type" value="Genomic_DNA"/>
</dbReference>
<comment type="similarity">
    <text evidence="1">Belongs to the transposase IS21/IS408/IS1162 family.</text>
</comment>
<dbReference type="InterPro" id="IPR012337">
    <property type="entry name" value="RNaseH-like_sf"/>
</dbReference>
<dbReference type="PROSITE" id="PS50994">
    <property type="entry name" value="INTEGRASE"/>
    <property type="match status" value="1"/>
</dbReference>
<gene>
    <name evidence="3" type="ORF">GM418_29105</name>
</gene>
<feature type="domain" description="Integrase catalytic" evidence="2">
    <location>
        <begin position="136"/>
        <end position="315"/>
    </location>
</feature>
<dbReference type="SUPFAM" id="SSF53098">
    <property type="entry name" value="Ribonuclease H-like"/>
    <property type="match status" value="1"/>
</dbReference>
<reference evidence="3 4" key="1">
    <citation type="submission" date="2019-11" db="EMBL/GenBank/DDBJ databases">
        <authorList>
            <person name="Zheng R.K."/>
            <person name="Sun C.M."/>
        </authorList>
    </citation>
    <scope>NUCLEOTIDE SEQUENCE [LARGE SCALE GENOMIC DNA]</scope>
    <source>
        <strain evidence="3 4">WC007</strain>
    </source>
</reference>
<dbReference type="Gene3D" id="3.30.420.10">
    <property type="entry name" value="Ribonuclease H-like superfamily/Ribonuclease H"/>
    <property type="match status" value="1"/>
</dbReference>
<sequence>MAALQIDIMKVKQLLLLKTRKVSNRKIAGEIGVDRNTVNHYVKKLKSSGHSFSTLLNFEEAELQKLFPSKEALDQDRYATLHGLFPGFVNEMKKPGCTRQHLWRRYKQEHIDHYSYSQFCQLFSDWLESKKASGKLTHKAGEKLFIDYAGKKLQIVDRSTGEIREVEVFVGILPASSYTYVEASYDQSRESLVRSVGNCLNFFGGVPQAIVPDNLKSAVTKSSKYEPVINKTFRDMGHYYGCVINPTRSYSPQDKALVEGAVKLVYQRIYYEISNMTFFSLEELNKQIRFLLEGYNSYKLQTTGISRFKQFVEIEKGQLSPLPAEPYKIKHYNRAKVQKMGYVYLSSEKNYYSVPYRYIGRHVEVQHNIDTVEIYYNKKRIATHAKSHRRGNYATVKDHLSSTHRYYQSWNRDFFVKKAAEIGMETTTYVAKLIDQQTYPEVAFKRSQGIIALKNKYPRQRIEAACKKALDYDICSYRIIENILKNHTDTDPGQEQIKHEIKPHENLRSAANYK</sequence>
<dbReference type="Proteomes" id="UP000428260">
    <property type="component" value="Chromosome"/>
</dbReference>
<evidence type="ECO:0000259" key="2">
    <source>
        <dbReference type="PROSITE" id="PS50994"/>
    </source>
</evidence>
<dbReference type="PANTHER" id="PTHR35004">
    <property type="entry name" value="TRANSPOSASE RV3428C-RELATED"/>
    <property type="match status" value="1"/>
</dbReference>
<dbReference type="InterPro" id="IPR001584">
    <property type="entry name" value="Integrase_cat-core"/>
</dbReference>
<keyword evidence="4" id="KW-1185">Reference proteome</keyword>
<dbReference type="NCBIfam" id="NF033546">
    <property type="entry name" value="transpos_IS21"/>
    <property type="match status" value="1"/>
</dbReference>
<dbReference type="InterPro" id="IPR036397">
    <property type="entry name" value="RNaseH_sf"/>
</dbReference>
<dbReference type="InterPro" id="IPR054353">
    <property type="entry name" value="IstA-like_C"/>
</dbReference>
<dbReference type="GO" id="GO:0015074">
    <property type="term" value="P:DNA integration"/>
    <property type="evidence" value="ECO:0007669"/>
    <property type="project" value="InterPro"/>
</dbReference>
<dbReference type="AlphaFoldDB" id="A0A6I6JYF5"/>
<evidence type="ECO:0000256" key="1">
    <source>
        <dbReference type="ARBA" id="ARBA00009277"/>
    </source>
</evidence>
<dbReference type="RefSeq" id="WP_158871603.1">
    <property type="nucleotide sequence ID" value="NZ_CP046401.1"/>
</dbReference>
<accession>A0A6I6JYF5</accession>
<dbReference type="Pfam" id="PF13412">
    <property type="entry name" value="HTH_24"/>
    <property type="match status" value="1"/>
</dbReference>
<dbReference type="Pfam" id="PF22483">
    <property type="entry name" value="Mu-transpos_C_2"/>
    <property type="match status" value="1"/>
</dbReference>
<protein>
    <submittedName>
        <fullName evidence="3">IS21 family transposase</fullName>
    </submittedName>
</protein>
<proteinExistence type="inferred from homology"/>
<dbReference type="KEGG" id="mcos:GM418_29105"/>
<dbReference type="GO" id="GO:0003676">
    <property type="term" value="F:nucleic acid binding"/>
    <property type="evidence" value="ECO:0007669"/>
    <property type="project" value="InterPro"/>
</dbReference>
<evidence type="ECO:0000313" key="4">
    <source>
        <dbReference type="Proteomes" id="UP000428260"/>
    </source>
</evidence>
<evidence type="ECO:0000313" key="3">
    <source>
        <dbReference type="EMBL" id="QGY47581.1"/>
    </source>
</evidence>